<dbReference type="AlphaFoldDB" id="A0ABD5M623"/>
<keyword evidence="2" id="KW-1185">Reference proteome</keyword>
<name>A0ABD5M623_9EURY</name>
<evidence type="ECO:0000313" key="1">
    <source>
        <dbReference type="EMBL" id="MEZ3164277.1"/>
    </source>
</evidence>
<reference evidence="1 2" key="1">
    <citation type="submission" date="2024-06" db="EMBL/GenBank/DDBJ databases">
        <title>Halorubrum miltondacostae sp. nov., a potential PHA producer isolated from an inland solar saltern in Rio Maior, Portugal.</title>
        <authorList>
            <person name="Albuquerque L."/>
            <person name="Viver T."/>
            <person name="Barroso C."/>
            <person name="Claudino R."/>
            <person name="Galvan M."/>
            <person name="Simoes G."/>
            <person name="Lobo Da Cunha A."/>
            <person name="Egas C."/>
        </authorList>
    </citation>
    <scope>NUCLEOTIDE SEQUENCE [LARGE SCALE GENOMIC DNA]</scope>
    <source>
        <strain evidence="1 2">RMP-11</strain>
    </source>
</reference>
<organism evidence="1 2">
    <name type="scientific">Halorubrum miltondacostae</name>
    <dbReference type="NCBI Taxonomy" id="3076378"/>
    <lineage>
        <taxon>Archaea</taxon>
        <taxon>Methanobacteriati</taxon>
        <taxon>Methanobacteriota</taxon>
        <taxon>Stenosarchaea group</taxon>
        <taxon>Halobacteria</taxon>
        <taxon>Halobacteriales</taxon>
        <taxon>Haloferacaceae</taxon>
        <taxon>Halorubrum</taxon>
    </lineage>
</organism>
<dbReference type="RefSeq" id="WP_371162356.1">
    <property type="nucleotide sequence ID" value="NZ_JBEDNX010000005.1"/>
</dbReference>
<accession>A0ABD5M623</accession>
<proteinExistence type="predicted"/>
<evidence type="ECO:0000313" key="2">
    <source>
        <dbReference type="Proteomes" id="UP001567572"/>
    </source>
</evidence>
<dbReference type="Proteomes" id="UP001567572">
    <property type="component" value="Unassembled WGS sequence"/>
</dbReference>
<sequence>MGQETLDGVDITALRTEYDRKVNRELPARARDAGDWPIREDHCFARVALDNAFGGRWDEHVSGRPAYRHLSANELEAAIAVADAMLAEGRPAVERYDERSLAWRDEP</sequence>
<dbReference type="EMBL" id="JBEDNY010000003">
    <property type="protein sequence ID" value="MEZ3164277.1"/>
    <property type="molecule type" value="Genomic_DNA"/>
</dbReference>
<gene>
    <name evidence="1" type="ORF">ABNG04_10410</name>
</gene>
<comment type="caution">
    <text evidence="1">The sequence shown here is derived from an EMBL/GenBank/DDBJ whole genome shotgun (WGS) entry which is preliminary data.</text>
</comment>
<protein>
    <recommendedName>
        <fullName evidence="3">GCN5-related N-acetyltransferase</fullName>
    </recommendedName>
</protein>
<evidence type="ECO:0008006" key="3">
    <source>
        <dbReference type="Google" id="ProtNLM"/>
    </source>
</evidence>